<feature type="compositionally biased region" description="Basic and acidic residues" evidence="1">
    <location>
        <begin position="31"/>
        <end position="40"/>
    </location>
</feature>
<feature type="region of interest" description="Disordered" evidence="1">
    <location>
        <begin position="1"/>
        <end position="50"/>
    </location>
</feature>
<feature type="compositionally biased region" description="Basic and acidic residues" evidence="1">
    <location>
        <begin position="1"/>
        <end position="14"/>
    </location>
</feature>
<dbReference type="EMBL" id="WNWS01000508">
    <property type="protein sequence ID" value="KAE9966575.1"/>
    <property type="molecule type" value="Genomic_DNA"/>
</dbReference>
<evidence type="ECO:0000256" key="1">
    <source>
        <dbReference type="SAM" id="MobiDB-lite"/>
    </source>
</evidence>
<feature type="compositionally biased region" description="Polar residues" evidence="1">
    <location>
        <begin position="15"/>
        <end position="30"/>
    </location>
</feature>
<feature type="region of interest" description="Disordered" evidence="1">
    <location>
        <begin position="92"/>
        <end position="155"/>
    </location>
</feature>
<comment type="caution">
    <text evidence="2">The sequence shown here is derived from an EMBL/GenBank/DDBJ whole genome shotgun (WGS) entry which is preliminary data.</text>
</comment>
<protein>
    <submittedName>
        <fullName evidence="2">Uncharacterized protein</fullName>
    </submittedName>
</protein>
<name>A0A8H3UAW1_VENIN</name>
<accession>A0A8H3UAW1</accession>
<evidence type="ECO:0000313" key="3">
    <source>
        <dbReference type="Proteomes" id="UP000447873"/>
    </source>
</evidence>
<reference evidence="2 3" key="1">
    <citation type="submission" date="2018-12" db="EMBL/GenBank/DDBJ databases">
        <title>Venturia inaequalis Genome Resource.</title>
        <authorList>
            <person name="Lichtner F.J."/>
        </authorList>
    </citation>
    <scope>NUCLEOTIDE SEQUENCE [LARGE SCALE GENOMIC DNA]</scope>
    <source>
        <strain evidence="2 3">120213</strain>
    </source>
</reference>
<dbReference type="Proteomes" id="UP000447873">
    <property type="component" value="Unassembled WGS sequence"/>
</dbReference>
<sequence length="190" mass="19928">MTDNRLKSSTDNRLKSSTNNGISTGRNILTQDDRTKYTERRRPHKSTSHRLEAASFNRATFIAHAKEIGGYAGVLAVLGLVTAHAIPYPKSTLYTDAPSSSTPSPSTRLTPSGPLSCGSPSSGLLTPDPFPSGPLSGSLPSLSPSSGSVKSESPPLQRSVKIVLAATSPRAPFSLYTALFMTVASGLIAE</sequence>
<feature type="compositionally biased region" description="Low complexity" evidence="1">
    <location>
        <begin position="98"/>
        <end position="155"/>
    </location>
</feature>
<proteinExistence type="predicted"/>
<gene>
    <name evidence="2" type="ORF">EG328_008815</name>
</gene>
<dbReference type="AlphaFoldDB" id="A0A8H3UAW1"/>
<organism evidence="2 3">
    <name type="scientific">Venturia inaequalis</name>
    <name type="common">Apple scab fungus</name>
    <dbReference type="NCBI Taxonomy" id="5025"/>
    <lineage>
        <taxon>Eukaryota</taxon>
        <taxon>Fungi</taxon>
        <taxon>Dikarya</taxon>
        <taxon>Ascomycota</taxon>
        <taxon>Pezizomycotina</taxon>
        <taxon>Dothideomycetes</taxon>
        <taxon>Pleosporomycetidae</taxon>
        <taxon>Venturiales</taxon>
        <taxon>Venturiaceae</taxon>
        <taxon>Venturia</taxon>
    </lineage>
</organism>
<evidence type="ECO:0000313" key="2">
    <source>
        <dbReference type="EMBL" id="KAE9966575.1"/>
    </source>
</evidence>